<protein>
    <submittedName>
        <fullName evidence="2">Uncharacterized protein</fullName>
    </submittedName>
</protein>
<accession>A0A139AYM7</accession>
<dbReference type="EMBL" id="KQ965732">
    <property type="protein sequence ID" value="KXS21817.1"/>
    <property type="molecule type" value="Genomic_DNA"/>
</dbReference>
<gene>
    <name evidence="2" type="ORF">M427DRAFT_279351</name>
</gene>
<dbReference type="Proteomes" id="UP000070544">
    <property type="component" value="Unassembled WGS sequence"/>
</dbReference>
<feature type="compositionally biased region" description="Basic residues" evidence="1">
    <location>
        <begin position="42"/>
        <end position="57"/>
    </location>
</feature>
<proteinExistence type="predicted"/>
<name>A0A139AYM7_GONPJ</name>
<reference evidence="2 3" key="1">
    <citation type="journal article" date="2015" name="Genome Biol. Evol.">
        <title>Phylogenomic analyses indicate that early fungi evolved digesting cell walls of algal ancestors of land plants.</title>
        <authorList>
            <person name="Chang Y."/>
            <person name="Wang S."/>
            <person name="Sekimoto S."/>
            <person name="Aerts A.L."/>
            <person name="Choi C."/>
            <person name="Clum A."/>
            <person name="LaButti K.M."/>
            <person name="Lindquist E.A."/>
            <person name="Yee Ngan C."/>
            <person name="Ohm R.A."/>
            <person name="Salamov A.A."/>
            <person name="Grigoriev I.V."/>
            <person name="Spatafora J.W."/>
            <person name="Berbee M.L."/>
        </authorList>
    </citation>
    <scope>NUCLEOTIDE SEQUENCE [LARGE SCALE GENOMIC DNA]</scope>
    <source>
        <strain evidence="2 3">JEL478</strain>
    </source>
</reference>
<feature type="region of interest" description="Disordered" evidence="1">
    <location>
        <begin position="1"/>
        <end position="72"/>
    </location>
</feature>
<evidence type="ECO:0000313" key="3">
    <source>
        <dbReference type="Proteomes" id="UP000070544"/>
    </source>
</evidence>
<organism evidence="2 3">
    <name type="scientific">Gonapodya prolifera (strain JEL478)</name>
    <name type="common">Monoblepharis prolifera</name>
    <dbReference type="NCBI Taxonomy" id="1344416"/>
    <lineage>
        <taxon>Eukaryota</taxon>
        <taxon>Fungi</taxon>
        <taxon>Fungi incertae sedis</taxon>
        <taxon>Chytridiomycota</taxon>
        <taxon>Chytridiomycota incertae sedis</taxon>
        <taxon>Monoblepharidomycetes</taxon>
        <taxon>Monoblepharidales</taxon>
        <taxon>Gonapodyaceae</taxon>
        <taxon>Gonapodya</taxon>
    </lineage>
</organism>
<dbReference type="AlphaFoldDB" id="A0A139AYM7"/>
<evidence type="ECO:0000313" key="2">
    <source>
        <dbReference type="EMBL" id="KXS21817.1"/>
    </source>
</evidence>
<sequence>MPTPSVNLPARLLRPSHPTFRSPHTLHHSTHAQSNDSYVPHRTAHRHPRRRPLRNRRSSLPPRQAWPLREQHQGIRAQPGCVIAAFVRVIIPLGDPWSDT</sequence>
<keyword evidence="3" id="KW-1185">Reference proteome</keyword>
<evidence type="ECO:0000256" key="1">
    <source>
        <dbReference type="SAM" id="MobiDB-lite"/>
    </source>
</evidence>